<protein>
    <recommendedName>
        <fullName evidence="2">diphosphomevalonate decarboxylase</fullName>
        <ecNumber evidence="2">4.1.1.33</ecNumber>
    </recommendedName>
</protein>
<feature type="domain" description="Diphosphomevalonate decarboxylase-like N-terminal" evidence="9">
    <location>
        <begin position="7"/>
        <end position="160"/>
    </location>
</feature>
<dbReference type="Gene3D" id="3.30.230.10">
    <property type="match status" value="1"/>
</dbReference>
<dbReference type="STRING" id="1514105.AOC36_01640"/>
<dbReference type="Proteomes" id="UP000063781">
    <property type="component" value="Chromosome"/>
</dbReference>
<dbReference type="Pfam" id="PF22700">
    <property type="entry name" value="MVD-like_N"/>
    <property type="match status" value="1"/>
</dbReference>
<dbReference type="OrthoDB" id="5498344at2"/>
<dbReference type="InterPro" id="IPR005935">
    <property type="entry name" value="Mev_decarb"/>
</dbReference>
<dbReference type="PIRSF" id="PIRSF015950">
    <property type="entry name" value="Mev_P_decrbx"/>
    <property type="match status" value="1"/>
</dbReference>
<dbReference type="Pfam" id="PF18376">
    <property type="entry name" value="MDD_C"/>
    <property type="match status" value="1"/>
</dbReference>
<proteinExistence type="inferred from homology"/>
<keyword evidence="7" id="KW-0456">Lyase</keyword>
<dbReference type="SUPFAM" id="SSF55060">
    <property type="entry name" value="GHMP Kinase, C-terminal domain"/>
    <property type="match status" value="1"/>
</dbReference>
<dbReference type="EC" id="4.1.1.33" evidence="2"/>
<dbReference type="Gene3D" id="3.30.70.890">
    <property type="entry name" value="GHMP kinase, C-terminal domain"/>
    <property type="match status" value="1"/>
</dbReference>
<dbReference type="GO" id="GO:0005829">
    <property type="term" value="C:cytosol"/>
    <property type="evidence" value="ECO:0007669"/>
    <property type="project" value="InterPro"/>
</dbReference>
<dbReference type="SUPFAM" id="SSF54211">
    <property type="entry name" value="Ribosomal protein S5 domain 2-like"/>
    <property type="match status" value="1"/>
</dbReference>
<sequence>MSKRVRAHTNIALIKYWGKKDKDLRLPYNSSLSLTLDGFYTETSVTYDDSLDHDVFYLDGVYQDQEEAQRVFSFMRFLRSRYDLPQKAKIESWNHVPMAAGLASSASAFAALAKAATLDLDLDDTTLTRLARMGSGSASRSIYGGFVKWEQGDDDQTSIAHPIDMNPWDDIRMIVCVLNSKQKRFSSSMAMDKTVEESVYYEGWVRQSERDLVNLENALKAHDIHTVGKISQENALRMHASLMAVGLWYFEPETLDIMNRIRDLQDSIPVYFTMDAGPNVKLITTQEYVDDVLKVLNGIEVHISKPGPGAYVV</sequence>
<evidence type="ECO:0000313" key="11">
    <source>
        <dbReference type="Proteomes" id="UP000063781"/>
    </source>
</evidence>
<evidence type="ECO:0000313" key="10">
    <source>
        <dbReference type="EMBL" id="AMC92734.1"/>
    </source>
</evidence>
<dbReference type="RefSeq" id="WP_067630510.1">
    <property type="nucleotide sequence ID" value="NZ_CP013213.1"/>
</dbReference>
<dbReference type="EMBL" id="CP013213">
    <property type="protein sequence ID" value="AMC92734.1"/>
    <property type="molecule type" value="Genomic_DNA"/>
</dbReference>
<keyword evidence="11" id="KW-1185">Reference proteome</keyword>
<organism evidence="10 11">
    <name type="scientific">Erysipelothrix larvae</name>
    <dbReference type="NCBI Taxonomy" id="1514105"/>
    <lineage>
        <taxon>Bacteria</taxon>
        <taxon>Bacillati</taxon>
        <taxon>Bacillota</taxon>
        <taxon>Erysipelotrichia</taxon>
        <taxon>Erysipelotrichales</taxon>
        <taxon>Erysipelotrichaceae</taxon>
        <taxon>Erysipelothrix</taxon>
    </lineage>
</organism>
<dbReference type="InterPro" id="IPR020568">
    <property type="entry name" value="Ribosomal_Su5_D2-typ_SF"/>
</dbReference>
<accession>A0A0X8GYE8</accession>
<evidence type="ECO:0000259" key="9">
    <source>
        <dbReference type="Pfam" id="PF22700"/>
    </source>
</evidence>
<evidence type="ECO:0000256" key="5">
    <source>
        <dbReference type="ARBA" id="ARBA00022840"/>
    </source>
</evidence>
<evidence type="ECO:0000256" key="2">
    <source>
        <dbReference type="ARBA" id="ARBA00012296"/>
    </source>
</evidence>
<keyword evidence="6" id="KW-0443">Lipid metabolism</keyword>
<evidence type="ECO:0000256" key="4">
    <source>
        <dbReference type="ARBA" id="ARBA00022741"/>
    </source>
</evidence>
<evidence type="ECO:0000256" key="7">
    <source>
        <dbReference type="ARBA" id="ARBA00023239"/>
    </source>
</evidence>
<dbReference type="InterPro" id="IPR014721">
    <property type="entry name" value="Ribsml_uS5_D2-typ_fold_subgr"/>
</dbReference>
<evidence type="ECO:0000256" key="1">
    <source>
        <dbReference type="ARBA" id="ARBA00008831"/>
    </source>
</evidence>
<dbReference type="AlphaFoldDB" id="A0A0X8GYE8"/>
<dbReference type="InterPro" id="IPR036554">
    <property type="entry name" value="GHMP_kinase_C_sf"/>
</dbReference>
<feature type="domain" description="Mvd1 C-terminal" evidence="8">
    <location>
        <begin position="173"/>
        <end position="297"/>
    </location>
</feature>
<reference evidence="10 11" key="1">
    <citation type="submission" date="2015-10" db="EMBL/GenBank/DDBJ databases">
        <title>Erysipelothrix larvae sp. LV19 isolated from the larval gut of the rhinoceros beetle, Trypoxylus dichotomus.</title>
        <authorList>
            <person name="Lim S."/>
            <person name="Kim B.-C."/>
        </authorList>
    </citation>
    <scope>NUCLEOTIDE SEQUENCE [LARGE SCALE GENOMIC DNA]</scope>
    <source>
        <strain evidence="10 11">LV19</strain>
    </source>
</reference>
<dbReference type="KEGG" id="erl:AOC36_01640"/>
<dbReference type="GO" id="GO:0019287">
    <property type="term" value="P:isopentenyl diphosphate biosynthetic process, mevalonate pathway"/>
    <property type="evidence" value="ECO:0007669"/>
    <property type="project" value="InterPro"/>
</dbReference>
<dbReference type="InterPro" id="IPR041431">
    <property type="entry name" value="Mvd1_C"/>
</dbReference>
<dbReference type="InterPro" id="IPR053859">
    <property type="entry name" value="MVD-like_N"/>
</dbReference>
<dbReference type="GO" id="GO:0005524">
    <property type="term" value="F:ATP binding"/>
    <property type="evidence" value="ECO:0007669"/>
    <property type="project" value="UniProtKB-KW"/>
</dbReference>
<dbReference type="GO" id="GO:0004163">
    <property type="term" value="F:diphosphomevalonate decarboxylase activity"/>
    <property type="evidence" value="ECO:0007669"/>
    <property type="project" value="UniProtKB-EC"/>
</dbReference>
<dbReference type="PANTHER" id="PTHR10977">
    <property type="entry name" value="DIPHOSPHOMEVALONATE DECARBOXYLASE"/>
    <property type="match status" value="1"/>
</dbReference>
<dbReference type="FunFam" id="3.30.230.10:FF:000072">
    <property type="entry name" value="Diphosphomevalonate decarboxylase"/>
    <property type="match status" value="1"/>
</dbReference>
<comment type="similarity">
    <text evidence="1">Belongs to the diphosphomevalonate decarboxylase family.</text>
</comment>
<name>A0A0X8GYE8_9FIRM</name>
<dbReference type="NCBIfam" id="TIGR01240">
    <property type="entry name" value="mevDPdecarb"/>
    <property type="match status" value="1"/>
</dbReference>
<dbReference type="PANTHER" id="PTHR10977:SF3">
    <property type="entry name" value="DIPHOSPHOMEVALONATE DECARBOXYLASE"/>
    <property type="match status" value="1"/>
</dbReference>
<gene>
    <name evidence="10" type="ORF">AOC36_01640</name>
</gene>
<keyword evidence="3" id="KW-0444">Lipid biosynthesis</keyword>
<evidence type="ECO:0000259" key="8">
    <source>
        <dbReference type="Pfam" id="PF18376"/>
    </source>
</evidence>
<keyword evidence="4" id="KW-0547">Nucleotide-binding</keyword>
<dbReference type="InterPro" id="IPR029765">
    <property type="entry name" value="Mev_diP_decarb"/>
</dbReference>
<evidence type="ECO:0000256" key="3">
    <source>
        <dbReference type="ARBA" id="ARBA00022516"/>
    </source>
</evidence>
<keyword evidence="5" id="KW-0067">ATP-binding</keyword>
<evidence type="ECO:0000256" key="6">
    <source>
        <dbReference type="ARBA" id="ARBA00023098"/>
    </source>
</evidence>